<feature type="transmembrane region" description="Helical" evidence="5">
    <location>
        <begin position="413"/>
        <end position="431"/>
    </location>
</feature>
<feature type="transmembrane region" description="Helical" evidence="5">
    <location>
        <begin position="165"/>
        <end position="184"/>
    </location>
</feature>
<dbReference type="STRING" id="10195.A0A3M7SAV4"/>
<dbReference type="PANTHER" id="PTHR24064">
    <property type="entry name" value="SOLUTE CARRIER FAMILY 22 MEMBER"/>
    <property type="match status" value="1"/>
</dbReference>
<comment type="subcellular location">
    <subcellularLocation>
        <location evidence="1">Membrane</location>
        <topology evidence="1">Multi-pass membrane protein</topology>
    </subcellularLocation>
</comment>
<evidence type="ECO:0000256" key="1">
    <source>
        <dbReference type="ARBA" id="ARBA00004141"/>
    </source>
</evidence>
<dbReference type="InterPro" id="IPR036259">
    <property type="entry name" value="MFS_trans_sf"/>
</dbReference>
<feature type="transmembrane region" description="Helical" evidence="5">
    <location>
        <begin position="135"/>
        <end position="159"/>
    </location>
</feature>
<name>A0A3M7SAV4_BRAPC</name>
<evidence type="ECO:0000256" key="3">
    <source>
        <dbReference type="ARBA" id="ARBA00022989"/>
    </source>
</evidence>
<feature type="transmembrane region" description="Helical" evidence="5">
    <location>
        <begin position="16"/>
        <end position="35"/>
    </location>
</feature>
<organism evidence="6 7">
    <name type="scientific">Brachionus plicatilis</name>
    <name type="common">Marine rotifer</name>
    <name type="synonym">Brachionus muelleri</name>
    <dbReference type="NCBI Taxonomy" id="10195"/>
    <lineage>
        <taxon>Eukaryota</taxon>
        <taxon>Metazoa</taxon>
        <taxon>Spiralia</taxon>
        <taxon>Gnathifera</taxon>
        <taxon>Rotifera</taxon>
        <taxon>Eurotatoria</taxon>
        <taxon>Monogononta</taxon>
        <taxon>Pseudotrocha</taxon>
        <taxon>Ploima</taxon>
        <taxon>Brachionidae</taxon>
        <taxon>Brachionus</taxon>
    </lineage>
</organism>
<keyword evidence="2 5" id="KW-0812">Transmembrane</keyword>
<protein>
    <submittedName>
        <fullName evidence="6">Organic cation transporter-like</fullName>
    </submittedName>
</protein>
<comment type="caution">
    <text evidence="6">The sequence shown here is derived from an EMBL/GenBank/DDBJ whole genome shotgun (WGS) entry which is preliminary data.</text>
</comment>
<dbReference type="GO" id="GO:0016020">
    <property type="term" value="C:membrane"/>
    <property type="evidence" value="ECO:0007669"/>
    <property type="project" value="UniProtKB-SubCell"/>
</dbReference>
<gene>
    <name evidence="6" type="ORF">BpHYR1_046785</name>
</gene>
<feature type="transmembrane region" description="Helical" evidence="5">
    <location>
        <begin position="481"/>
        <end position="500"/>
    </location>
</feature>
<dbReference type="Proteomes" id="UP000276133">
    <property type="component" value="Unassembled WGS sequence"/>
</dbReference>
<keyword evidence="4 5" id="KW-0472">Membrane</keyword>
<feature type="transmembrane region" description="Helical" evidence="5">
    <location>
        <begin position="352"/>
        <end position="370"/>
    </location>
</feature>
<accession>A0A3M7SAV4</accession>
<evidence type="ECO:0000256" key="4">
    <source>
        <dbReference type="ARBA" id="ARBA00023136"/>
    </source>
</evidence>
<sequence length="542" mass="62368">MDILLDSIKAFGRSQIIYLLIFGLLMITSALNFYASVFFAAEPLLVCREGDFIFTNITDAETCFLWQQYLANRINNISSALVCQFETNVYKLTIVSDYELVCDRKYLISLSQSFFFFGCLSGFFNGFLSDRYGRLVYILACELTLEKYHTIFTNIMISFYVIGEIVIMAAFYFMLSSLIFWIVIPESPKKKTSLFIKYRLKYQFSWLGGNFIKLSLKNLVSIFFDGCFKEFWNCLKVTIQVKVMTCLENLLFSWIKFHMPAIITGQNRHLNISFIVTRFFKTIVKTLLWLYETNSYDKCLEILKKISKINGRKLEYNPSEIALLKQKSVTDNPLKDLDESILRKIFLNKYNVLYIIGLFLVWNSINLQYTTTSLGIISSLEINPYLMFVLNACFELVGAWFSMMGDWIGRKKAFNLSILAIGVGSIVMTFIPEDDTNIDEAKYYLILKAIVSLLSRFMQSASYNLSIIYSVNLFDIKIRSTVLLFLGCAGSISTLIAPQINMLKSTWKNLPYYANAATSFGSGLIIFFMPEGYKKSQAIDMD</sequence>
<evidence type="ECO:0000256" key="5">
    <source>
        <dbReference type="SAM" id="Phobius"/>
    </source>
</evidence>
<feature type="transmembrane region" description="Helical" evidence="5">
    <location>
        <begin position="106"/>
        <end position="128"/>
    </location>
</feature>
<evidence type="ECO:0000256" key="2">
    <source>
        <dbReference type="ARBA" id="ARBA00022692"/>
    </source>
</evidence>
<dbReference type="Gene3D" id="1.20.1250.20">
    <property type="entry name" value="MFS general substrate transporter like domains"/>
    <property type="match status" value="1"/>
</dbReference>
<proteinExistence type="predicted"/>
<keyword evidence="3 5" id="KW-1133">Transmembrane helix</keyword>
<dbReference type="AlphaFoldDB" id="A0A3M7SAV4"/>
<keyword evidence="7" id="KW-1185">Reference proteome</keyword>
<reference evidence="6 7" key="1">
    <citation type="journal article" date="2018" name="Sci. Rep.">
        <title>Genomic signatures of local adaptation to the degree of environmental predictability in rotifers.</title>
        <authorList>
            <person name="Franch-Gras L."/>
            <person name="Hahn C."/>
            <person name="Garcia-Roger E.M."/>
            <person name="Carmona M.J."/>
            <person name="Serra M."/>
            <person name="Gomez A."/>
        </authorList>
    </citation>
    <scope>NUCLEOTIDE SEQUENCE [LARGE SCALE GENOMIC DNA]</scope>
    <source>
        <strain evidence="6">HYR1</strain>
    </source>
</reference>
<evidence type="ECO:0000313" key="7">
    <source>
        <dbReference type="Proteomes" id="UP000276133"/>
    </source>
</evidence>
<feature type="transmembrane region" description="Helical" evidence="5">
    <location>
        <begin position="512"/>
        <end position="529"/>
    </location>
</feature>
<evidence type="ECO:0000313" key="6">
    <source>
        <dbReference type="EMBL" id="RNA32765.1"/>
    </source>
</evidence>
<feature type="transmembrane region" description="Helical" evidence="5">
    <location>
        <begin position="382"/>
        <end position="401"/>
    </location>
</feature>
<feature type="transmembrane region" description="Helical" evidence="5">
    <location>
        <begin position="443"/>
        <end position="469"/>
    </location>
</feature>
<dbReference type="OrthoDB" id="2261376at2759"/>
<dbReference type="SUPFAM" id="SSF103473">
    <property type="entry name" value="MFS general substrate transporter"/>
    <property type="match status" value="1"/>
</dbReference>
<dbReference type="EMBL" id="REGN01001753">
    <property type="protein sequence ID" value="RNA32765.1"/>
    <property type="molecule type" value="Genomic_DNA"/>
</dbReference>